<dbReference type="Gene3D" id="3.40.50.1820">
    <property type="entry name" value="alpha/beta hydrolase"/>
    <property type="match status" value="1"/>
</dbReference>
<feature type="domain" description="BD-FAE-like" evidence="3">
    <location>
        <begin position="63"/>
        <end position="245"/>
    </location>
</feature>
<reference evidence="4" key="1">
    <citation type="journal article" date="2021" name="Microorganisms">
        <title>Acidisoma silvae sp. nov. and Acidisomacellulosilytica sp. nov., Two Acidophilic Bacteria Isolated from Decaying Wood, Hydrolyzing Cellulose and Producing Poly-3-hydroxybutyrate.</title>
        <authorList>
            <person name="Mieszkin S."/>
            <person name="Pouder E."/>
            <person name="Uroz S."/>
            <person name="Simon-Colin C."/>
            <person name="Alain K."/>
        </authorList>
    </citation>
    <scope>NUCLEOTIDE SEQUENCE</scope>
    <source>
        <strain evidence="4">HW T2.11</strain>
    </source>
</reference>
<dbReference type="Proteomes" id="UP000708298">
    <property type="component" value="Unassembled WGS sequence"/>
</dbReference>
<evidence type="ECO:0000259" key="3">
    <source>
        <dbReference type="Pfam" id="PF20434"/>
    </source>
</evidence>
<dbReference type="EMBL" id="JAESVB010000007">
    <property type="protein sequence ID" value="MCB8876604.1"/>
    <property type="molecule type" value="Genomic_DNA"/>
</dbReference>
<reference evidence="4" key="2">
    <citation type="submission" date="2021-01" db="EMBL/GenBank/DDBJ databases">
        <authorList>
            <person name="Mieszkin S."/>
            <person name="Pouder E."/>
            <person name="Alain K."/>
        </authorList>
    </citation>
    <scope>NUCLEOTIDE SEQUENCE</scope>
    <source>
        <strain evidence="4">HW T2.11</strain>
    </source>
</reference>
<dbReference type="PANTHER" id="PTHR48081">
    <property type="entry name" value="AB HYDROLASE SUPERFAMILY PROTEIN C4A8.06C"/>
    <property type="match status" value="1"/>
</dbReference>
<name>A0A963YT45_9PROT</name>
<protein>
    <submittedName>
        <fullName evidence="4">Alpha/beta hydrolase</fullName>
    </submittedName>
</protein>
<keyword evidence="2" id="KW-0812">Transmembrane</keyword>
<gene>
    <name evidence="4" type="ORF">ASILVAE211_15535</name>
</gene>
<keyword evidence="2" id="KW-0472">Membrane</keyword>
<keyword evidence="5" id="KW-1185">Reference proteome</keyword>
<evidence type="ECO:0000313" key="5">
    <source>
        <dbReference type="Proteomes" id="UP000708298"/>
    </source>
</evidence>
<feature type="transmembrane region" description="Helical" evidence="2">
    <location>
        <begin position="20"/>
        <end position="40"/>
    </location>
</feature>
<dbReference type="RefSeq" id="WP_227322265.1">
    <property type="nucleotide sequence ID" value="NZ_JAESVB010000007.1"/>
</dbReference>
<dbReference type="InterPro" id="IPR029058">
    <property type="entry name" value="AB_hydrolase_fold"/>
</dbReference>
<keyword evidence="2" id="KW-1133">Transmembrane helix</keyword>
<dbReference type="AlphaFoldDB" id="A0A963YT45"/>
<dbReference type="PROSITE" id="PS51257">
    <property type="entry name" value="PROKAR_LIPOPROTEIN"/>
    <property type="match status" value="1"/>
</dbReference>
<dbReference type="PANTHER" id="PTHR48081:SF9">
    <property type="entry name" value="CARBOXYLESTERASE"/>
    <property type="match status" value="1"/>
</dbReference>
<dbReference type="InterPro" id="IPR049492">
    <property type="entry name" value="BD-FAE-like_dom"/>
</dbReference>
<accession>A0A963YT45</accession>
<organism evidence="4 5">
    <name type="scientific">Acidisoma silvae</name>
    <dbReference type="NCBI Taxonomy" id="2802396"/>
    <lineage>
        <taxon>Bacteria</taxon>
        <taxon>Pseudomonadati</taxon>
        <taxon>Pseudomonadota</taxon>
        <taxon>Alphaproteobacteria</taxon>
        <taxon>Acetobacterales</taxon>
        <taxon>Acidocellaceae</taxon>
        <taxon>Acidisoma</taxon>
    </lineage>
</organism>
<sequence length="300" mass="32086">MRNELPNPEPCITRRGVTRSVFGLGLLGLAATACSPLGVLNGLAPRRRAAEDIAYGPDPRQRLDIYVPDGLKAPAPVVVFYYGGGWDSGSKTMYRFVGGALAAKGFITVIPDYRLYPQVRYPTFLEDCALAFAWTAAHSRQWGGSDTQMLMGHSAGAYNAAMLALDPTYLRAAQSRLMPAGTVGIAGPYDFLPLQSAELKTIFGFPTAPETQPINHVDGHNAPMLLLAGTKDVTVLPRNTQHLAARIKDAGGPVSSKLYPGIDHREIIGAMGQPFRFLAPTLPDSVAFLHGIASGQAQPT</sequence>
<evidence type="ECO:0000313" key="4">
    <source>
        <dbReference type="EMBL" id="MCB8876604.1"/>
    </source>
</evidence>
<dbReference type="GO" id="GO:0016787">
    <property type="term" value="F:hydrolase activity"/>
    <property type="evidence" value="ECO:0007669"/>
    <property type="project" value="UniProtKB-KW"/>
</dbReference>
<dbReference type="InterPro" id="IPR050300">
    <property type="entry name" value="GDXG_lipolytic_enzyme"/>
</dbReference>
<comment type="caution">
    <text evidence="4">The sequence shown here is derived from an EMBL/GenBank/DDBJ whole genome shotgun (WGS) entry which is preliminary data.</text>
</comment>
<proteinExistence type="predicted"/>
<dbReference type="Pfam" id="PF20434">
    <property type="entry name" value="BD-FAE"/>
    <property type="match status" value="1"/>
</dbReference>
<evidence type="ECO:0000256" key="2">
    <source>
        <dbReference type="SAM" id="Phobius"/>
    </source>
</evidence>
<evidence type="ECO:0000256" key="1">
    <source>
        <dbReference type="ARBA" id="ARBA00022801"/>
    </source>
</evidence>
<dbReference type="SUPFAM" id="SSF53474">
    <property type="entry name" value="alpha/beta-Hydrolases"/>
    <property type="match status" value="1"/>
</dbReference>
<keyword evidence="1 4" id="KW-0378">Hydrolase</keyword>